<dbReference type="Pfam" id="PF00337">
    <property type="entry name" value="Gal-bind_lectin"/>
    <property type="match status" value="1"/>
</dbReference>
<name>A0A0C2FBB6_9BILA</name>
<dbReference type="PROSITE" id="PS51304">
    <property type="entry name" value="GALECTIN"/>
    <property type="match status" value="1"/>
</dbReference>
<keyword evidence="5" id="KW-1185">Reference proteome</keyword>
<feature type="non-terminal residue" evidence="4">
    <location>
        <position position="1"/>
    </location>
</feature>
<dbReference type="SMART" id="SM00276">
    <property type="entry name" value="GLECT"/>
    <property type="match status" value="1"/>
</dbReference>
<reference evidence="4 5" key="1">
    <citation type="submission" date="2013-12" db="EMBL/GenBank/DDBJ databases">
        <title>Draft genome of the parsitic nematode Ancylostoma duodenale.</title>
        <authorList>
            <person name="Mitreva M."/>
        </authorList>
    </citation>
    <scope>NUCLEOTIDE SEQUENCE [LARGE SCALE GENOMIC DNA]</scope>
    <source>
        <strain evidence="4 5">Zhejiang</strain>
    </source>
</reference>
<dbReference type="InterPro" id="IPR001079">
    <property type="entry name" value="Galectin_CRD"/>
</dbReference>
<evidence type="ECO:0000259" key="3">
    <source>
        <dbReference type="PROSITE" id="PS51304"/>
    </source>
</evidence>
<dbReference type="Gene3D" id="2.60.120.200">
    <property type="match status" value="1"/>
</dbReference>
<dbReference type="SUPFAM" id="SSF49899">
    <property type="entry name" value="Concanavalin A-like lectins/glucanases"/>
    <property type="match status" value="1"/>
</dbReference>
<dbReference type="InterPro" id="IPR044156">
    <property type="entry name" value="Galectin-like"/>
</dbReference>
<dbReference type="InterPro" id="IPR013320">
    <property type="entry name" value="ConA-like_dom_sf"/>
</dbReference>
<dbReference type="EMBL" id="KN770975">
    <property type="protein sequence ID" value="KIH45840.1"/>
    <property type="molecule type" value="Genomic_DNA"/>
</dbReference>
<dbReference type="Proteomes" id="UP000054047">
    <property type="component" value="Unassembled WGS sequence"/>
</dbReference>
<protein>
    <recommendedName>
        <fullName evidence="2">Galectin</fullName>
    </recommendedName>
</protein>
<dbReference type="PANTHER" id="PTHR11346:SF176">
    <property type="entry name" value="32 KDA BETA-GALACTOSIDE-BINDING LECTIN LEC-3"/>
    <property type="match status" value="1"/>
</dbReference>
<dbReference type="GO" id="GO:0030246">
    <property type="term" value="F:carbohydrate binding"/>
    <property type="evidence" value="ECO:0007669"/>
    <property type="project" value="UniProtKB-UniRule"/>
</dbReference>
<evidence type="ECO:0000313" key="4">
    <source>
        <dbReference type="EMBL" id="KIH45840.1"/>
    </source>
</evidence>
<sequence>INLRNGDGDILLHFNPRLKERVVVFNTHNNGKWQYEERLSFLFPFERLRVYTIDLSSSGRNSVIIYLNGQFLFEFRQRQFPFKSASAVEVSGDVSIHSIHIA</sequence>
<accession>A0A0C2FBB6</accession>
<gene>
    <name evidence="4" type="ORF">ANCDUO_24114</name>
</gene>
<evidence type="ECO:0000256" key="2">
    <source>
        <dbReference type="RuleBase" id="RU102079"/>
    </source>
</evidence>
<evidence type="ECO:0000313" key="5">
    <source>
        <dbReference type="Proteomes" id="UP000054047"/>
    </source>
</evidence>
<proteinExistence type="predicted"/>
<dbReference type="AlphaFoldDB" id="A0A0C2FBB6"/>
<evidence type="ECO:0000256" key="1">
    <source>
        <dbReference type="ARBA" id="ARBA00022734"/>
    </source>
</evidence>
<dbReference type="CDD" id="cd00070">
    <property type="entry name" value="GLECT"/>
    <property type="match status" value="1"/>
</dbReference>
<dbReference type="SMART" id="SM00908">
    <property type="entry name" value="Gal-bind_lectin"/>
    <property type="match status" value="1"/>
</dbReference>
<organism evidence="4 5">
    <name type="scientific">Ancylostoma duodenale</name>
    <dbReference type="NCBI Taxonomy" id="51022"/>
    <lineage>
        <taxon>Eukaryota</taxon>
        <taxon>Metazoa</taxon>
        <taxon>Ecdysozoa</taxon>
        <taxon>Nematoda</taxon>
        <taxon>Chromadorea</taxon>
        <taxon>Rhabditida</taxon>
        <taxon>Rhabditina</taxon>
        <taxon>Rhabditomorpha</taxon>
        <taxon>Strongyloidea</taxon>
        <taxon>Ancylostomatidae</taxon>
        <taxon>Ancylostomatinae</taxon>
        <taxon>Ancylostoma</taxon>
    </lineage>
</organism>
<dbReference type="OrthoDB" id="6251307at2759"/>
<feature type="domain" description="Galectin" evidence="3">
    <location>
        <begin position="1"/>
        <end position="102"/>
    </location>
</feature>
<dbReference type="PANTHER" id="PTHR11346">
    <property type="entry name" value="GALECTIN"/>
    <property type="match status" value="1"/>
</dbReference>
<keyword evidence="1 2" id="KW-0430">Lectin</keyword>